<evidence type="ECO:0000256" key="1">
    <source>
        <dbReference type="ARBA" id="ARBA00023268"/>
    </source>
</evidence>
<dbReference type="InterPro" id="IPR043502">
    <property type="entry name" value="DNA/RNA_pol_sf"/>
</dbReference>
<feature type="non-terminal residue" evidence="3">
    <location>
        <position position="1"/>
    </location>
</feature>
<reference evidence="3" key="1">
    <citation type="submission" date="2021-06" db="EMBL/GenBank/DDBJ databases">
        <authorList>
            <person name="Kallberg Y."/>
            <person name="Tangrot J."/>
            <person name="Rosling A."/>
        </authorList>
    </citation>
    <scope>NUCLEOTIDE SEQUENCE</scope>
    <source>
        <strain evidence="3">MT106</strain>
    </source>
</reference>
<sequence length="60" mass="7136">NQHYEWKKEYKKAFQNLKEKLIDAPVLLYPDYKKKFILVTNTLKLGLGAILLQLNSEEKK</sequence>
<proteinExistence type="predicted"/>
<dbReference type="OrthoDB" id="5593162at2759"/>
<dbReference type="PANTHER" id="PTHR37984">
    <property type="entry name" value="PROTEIN CBG26694"/>
    <property type="match status" value="1"/>
</dbReference>
<gene>
    <name evidence="3" type="ORF">AGERDE_LOCUS11878</name>
</gene>
<evidence type="ECO:0000313" key="4">
    <source>
        <dbReference type="Proteomes" id="UP000789831"/>
    </source>
</evidence>
<name>A0A9N9E2N2_9GLOM</name>
<dbReference type="GO" id="GO:0003824">
    <property type="term" value="F:catalytic activity"/>
    <property type="evidence" value="ECO:0007669"/>
    <property type="project" value="UniProtKB-KW"/>
</dbReference>
<dbReference type="InterPro" id="IPR043128">
    <property type="entry name" value="Rev_trsase/Diguanyl_cyclase"/>
</dbReference>
<protein>
    <submittedName>
        <fullName evidence="3">6541_t:CDS:1</fullName>
    </submittedName>
</protein>
<organism evidence="3 4">
    <name type="scientific">Ambispora gerdemannii</name>
    <dbReference type="NCBI Taxonomy" id="144530"/>
    <lineage>
        <taxon>Eukaryota</taxon>
        <taxon>Fungi</taxon>
        <taxon>Fungi incertae sedis</taxon>
        <taxon>Mucoromycota</taxon>
        <taxon>Glomeromycotina</taxon>
        <taxon>Glomeromycetes</taxon>
        <taxon>Archaeosporales</taxon>
        <taxon>Ambisporaceae</taxon>
        <taxon>Ambispora</taxon>
    </lineage>
</organism>
<keyword evidence="4" id="KW-1185">Reference proteome</keyword>
<dbReference type="AlphaFoldDB" id="A0A9N9E2N2"/>
<dbReference type="SUPFAM" id="SSF56672">
    <property type="entry name" value="DNA/RNA polymerases"/>
    <property type="match status" value="1"/>
</dbReference>
<keyword evidence="1" id="KW-0511">Multifunctional enzyme</keyword>
<evidence type="ECO:0000259" key="2">
    <source>
        <dbReference type="Pfam" id="PF17919"/>
    </source>
</evidence>
<comment type="caution">
    <text evidence="3">The sequence shown here is derived from an EMBL/GenBank/DDBJ whole genome shotgun (WGS) entry which is preliminary data.</text>
</comment>
<evidence type="ECO:0000313" key="3">
    <source>
        <dbReference type="EMBL" id="CAG8662382.1"/>
    </source>
</evidence>
<feature type="domain" description="Reverse transcriptase/retrotransposon-derived protein RNase H-like" evidence="2">
    <location>
        <begin position="6"/>
        <end position="59"/>
    </location>
</feature>
<dbReference type="InterPro" id="IPR050951">
    <property type="entry name" value="Retrovirus_Pol_polyprotein"/>
</dbReference>
<dbReference type="Gene3D" id="3.30.70.270">
    <property type="match status" value="1"/>
</dbReference>
<dbReference type="PANTHER" id="PTHR37984:SF5">
    <property type="entry name" value="PROTEIN NYNRIN-LIKE"/>
    <property type="match status" value="1"/>
</dbReference>
<accession>A0A9N9E2N2</accession>
<dbReference type="Proteomes" id="UP000789831">
    <property type="component" value="Unassembled WGS sequence"/>
</dbReference>
<dbReference type="EMBL" id="CAJVPL010006087">
    <property type="protein sequence ID" value="CAG8662382.1"/>
    <property type="molecule type" value="Genomic_DNA"/>
</dbReference>
<dbReference type="InterPro" id="IPR041577">
    <property type="entry name" value="RT_RNaseH_2"/>
</dbReference>
<dbReference type="Pfam" id="PF17919">
    <property type="entry name" value="RT_RNaseH_2"/>
    <property type="match status" value="1"/>
</dbReference>